<dbReference type="Pfam" id="PF07011">
    <property type="entry name" value="Elf4"/>
    <property type="match status" value="1"/>
</dbReference>
<organism evidence="3 4">
    <name type="scientific">Nepenthes gracilis</name>
    <name type="common">Slender pitcher plant</name>
    <dbReference type="NCBI Taxonomy" id="150966"/>
    <lineage>
        <taxon>Eukaryota</taxon>
        <taxon>Viridiplantae</taxon>
        <taxon>Streptophyta</taxon>
        <taxon>Embryophyta</taxon>
        <taxon>Tracheophyta</taxon>
        <taxon>Spermatophyta</taxon>
        <taxon>Magnoliopsida</taxon>
        <taxon>eudicotyledons</taxon>
        <taxon>Gunneridae</taxon>
        <taxon>Pentapetalae</taxon>
        <taxon>Caryophyllales</taxon>
        <taxon>Nepenthaceae</taxon>
        <taxon>Nepenthes</taxon>
    </lineage>
</organism>
<evidence type="ECO:0000256" key="1">
    <source>
        <dbReference type="SAM" id="MobiDB-lite"/>
    </source>
</evidence>
<feature type="compositionally biased region" description="Basic and acidic residues" evidence="1">
    <location>
        <begin position="46"/>
        <end position="55"/>
    </location>
</feature>
<dbReference type="Proteomes" id="UP001279734">
    <property type="component" value="Unassembled WGS sequence"/>
</dbReference>
<gene>
    <name evidence="3" type="ORF">Nepgr_000176</name>
</gene>
<dbReference type="InterPro" id="IPR009741">
    <property type="entry name" value="EARLY_FLOWERING_4_dom"/>
</dbReference>
<evidence type="ECO:0000313" key="3">
    <source>
        <dbReference type="EMBL" id="GMG98336.1"/>
    </source>
</evidence>
<reference evidence="3" key="1">
    <citation type="submission" date="2023-05" db="EMBL/GenBank/DDBJ databases">
        <title>Nepenthes gracilis genome sequencing.</title>
        <authorList>
            <person name="Fukushima K."/>
        </authorList>
    </citation>
    <scope>NUCLEOTIDE SEQUENCE</scope>
    <source>
        <strain evidence="3">SING2019-196</strain>
    </source>
</reference>
<accession>A0AAD3RVB9</accession>
<evidence type="ECO:0000313" key="4">
    <source>
        <dbReference type="Proteomes" id="UP001279734"/>
    </source>
</evidence>
<keyword evidence="4" id="KW-1185">Reference proteome</keyword>
<name>A0AAD3RVB9_NEPGR</name>
<comment type="caution">
    <text evidence="3">The sequence shown here is derived from an EMBL/GenBank/DDBJ whole genome shotgun (WGS) entry which is preliminary data.</text>
</comment>
<sequence>MNDDVGVFVSGGVEQGRGHFFPPQLPPPLNPKQPPNLNRNTNHKTNGSDRRRNNGDTDEDDGEYGAEVWETLSKSFNQVQSVLDQNILLIQQAMRIITRRFRRI</sequence>
<feature type="compositionally biased region" description="Pro residues" evidence="1">
    <location>
        <begin position="23"/>
        <end position="34"/>
    </location>
</feature>
<feature type="region of interest" description="Disordered" evidence="1">
    <location>
        <begin position="1"/>
        <end position="66"/>
    </location>
</feature>
<dbReference type="EMBL" id="BSYO01000001">
    <property type="protein sequence ID" value="GMG98336.1"/>
    <property type="molecule type" value="Genomic_DNA"/>
</dbReference>
<evidence type="ECO:0000259" key="2">
    <source>
        <dbReference type="Pfam" id="PF07011"/>
    </source>
</evidence>
<feature type="domain" description="Protein EARLY FLOWERING 4" evidence="2">
    <location>
        <begin position="65"/>
        <end position="92"/>
    </location>
</feature>
<proteinExistence type="predicted"/>
<dbReference type="AlphaFoldDB" id="A0AAD3RVB9"/>
<protein>
    <recommendedName>
        <fullName evidence="2">Protein EARLY FLOWERING 4 domain-containing protein</fullName>
    </recommendedName>
</protein>